<evidence type="ECO:0000313" key="7">
    <source>
        <dbReference type="EMBL" id="KAH7137806.1"/>
    </source>
</evidence>
<keyword evidence="8" id="KW-1185">Reference proteome</keyword>
<comment type="cofactor">
    <cofactor evidence="1">
        <name>FAD</name>
        <dbReference type="ChEBI" id="CHEBI:57692"/>
    </cofactor>
</comment>
<dbReference type="SUPFAM" id="SSF51905">
    <property type="entry name" value="FAD/NAD(P)-binding domain"/>
    <property type="match status" value="2"/>
</dbReference>
<gene>
    <name evidence="7" type="ORF">EDB81DRAFT_901509</name>
</gene>
<comment type="caution">
    <text evidence="7">The sequence shown here is derived from an EMBL/GenBank/DDBJ whole genome shotgun (WGS) entry which is preliminary data.</text>
</comment>
<evidence type="ECO:0000313" key="8">
    <source>
        <dbReference type="Proteomes" id="UP000738349"/>
    </source>
</evidence>
<keyword evidence="7" id="KW-0503">Monooxygenase</keyword>
<keyword evidence="6" id="KW-0560">Oxidoreductase</keyword>
<sequence>MTADTNGTAADDVFVQTLAKYELERQKRQRSDGLAQYIDAGKSEKFKHYATDPWIELDNKKTPPPPPVADGGHAKVFILGAGYGALTFAVRLIETGAFKAYDFVFVDAAGGFGGVWYWNRYPGLMCDVESSCYLPLLEETGYVPKSRYAYGPELREYAELVASRWNLQGQGLWQSTVRTSTWDETSSEWVHTISRKTSNGPEETLTVSSDFYIAISGILTRPKLPGFPGLLDFGGHVFHTARWDYNYTGGSPDDQTLSNLKDKRVAFLGTGATGVQVVPQLAKWAKKLYVIQRTPAAVAERGQAPIDPEQWIKDTAETGWQRRRRENMAARLSNDPNVKGDLVRDGWTSFPSFSGLVGGPAADGLDSKTVEGYVGSLLALDFPRQEAIRNRVSALVKDPTVAEALKPWFPGWCKRPCFHDEYIQAFNSPNVELIDTDGKGVERCTPTGLVAGGKAFDVDVLILGTGFEPWTAGSPAYRANITIKGRGGLDLDQKWNEGISTLHGTFMRNFPNLILPGMTQSAGTVNVVHTMDVTAQHVAYILAEAFKHPAARGKQKAVVESTAEGEAEWVLKIVHGAYALGGLSICTPSYTTREGELSNLKTPEDQMKVARGSVWAKGLNDYIRYLETWKASGDLKGIEVRGV</sequence>
<dbReference type="PANTHER" id="PTHR43098">
    <property type="entry name" value="L-ORNITHINE N(5)-MONOOXYGENASE-RELATED"/>
    <property type="match status" value="1"/>
</dbReference>
<name>A0A9P9IZF3_9HYPO</name>
<keyword evidence="5" id="KW-0521">NADP</keyword>
<dbReference type="Gene3D" id="3.50.50.60">
    <property type="entry name" value="FAD/NAD(P)-binding domain"/>
    <property type="match status" value="3"/>
</dbReference>
<protein>
    <submittedName>
        <fullName evidence="7">Flavin-binding monooxygenase-like family protein</fullName>
    </submittedName>
</protein>
<evidence type="ECO:0000256" key="4">
    <source>
        <dbReference type="ARBA" id="ARBA00022827"/>
    </source>
</evidence>
<evidence type="ECO:0000256" key="6">
    <source>
        <dbReference type="ARBA" id="ARBA00023002"/>
    </source>
</evidence>
<dbReference type="EMBL" id="JAGMUV010000012">
    <property type="protein sequence ID" value="KAH7137806.1"/>
    <property type="molecule type" value="Genomic_DNA"/>
</dbReference>
<dbReference type="AlphaFoldDB" id="A0A9P9IZF3"/>
<dbReference type="InterPro" id="IPR036188">
    <property type="entry name" value="FAD/NAD-bd_sf"/>
</dbReference>
<evidence type="ECO:0000256" key="2">
    <source>
        <dbReference type="ARBA" id="ARBA00010139"/>
    </source>
</evidence>
<organism evidence="7 8">
    <name type="scientific">Dactylonectria macrodidyma</name>
    <dbReference type="NCBI Taxonomy" id="307937"/>
    <lineage>
        <taxon>Eukaryota</taxon>
        <taxon>Fungi</taxon>
        <taxon>Dikarya</taxon>
        <taxon>Ascomycota</taxon>
        <taxon>Pezizomycotina</taxon>
        <taxon>Sordariomycetes</taxon>
        <taxon>Hypocreomycetidae</taxon>
        <taxon>Hypocreales</taxon>
        <taxon>Nectriaceae</taxon>
        <taxon>Dactylonectria</taxon>
    </lineage>
</organism>
<dbReference type="GO" id="GO:0004497">
    <property type="term" value="F:monooxygenase activity"/>
    <property type="evidence" value="ECO:0007669"/>
    <property type="project" value="UniProtKB-KW"/>
</dbReference>
<dbReference type="InterPro" id="IPR050775">
    <property type="entry name" value="FAD-binding_Monooxygenases"/>
</dbReference>
<comment type="similarity">
    <text evidence="2">Belongs to the FAD-binding monooxygenase family.</text>
</comment>
<keyword evidence="3" id="KW-0285">Flavoprotein</keyword>
<reference evidence="7" key="1">
    <citation type="journal article" date="2021" name="Nat. Commun.">
        <title>Genetic determinants of endophytism in the Arabidopsis root mycobiome.</title>
        <authorList>
            <person name="Mesny F."/>
            <person name="Miyauchi S."/>
            <person name="Thiergart T."/>
            <person name="Pickel B."/>
            <person name="Atanasova L."/>
            <person name="Karlsson M."/>
            <person name="Huettel B."/>
            <person name="Barry K.W."/>
            <person name="Haridas S."/>
            <person name="Chen C."/>
            <person name="Bauer D."/>
            <person name="Andreopoulos W."/>
            <person name="Pangilinan J."/>
            <person name="LaButti K."/>
            <person name="Riley R."/>
            <person name="Lipzen A."/>
            <person name="Clum A."/>
            <person name="Drula E."/>
            <person name="Henrissat B."/>
            <person name="Kohler A."/>
            <person name="Grigoriev I.V."/>
            <person name="Martin F.M."/>
            <person name="Hacquard S."/>
        </authorList>
    </citation>
    <scope>NUCLEOTIDE SEQUENCE</scope>
    <source>
        <strain evidence="7">MPI-CAGE-AT-0147</strain>
    </source>
</reference>
<evidence type="ECO:0000256" key="3">
    <source>
        <dbReference type="ARBA" id="ARBA00022630"/>
    </source>
</evidence>
<evidence type="ECO:0000256" key="5">
    <source>
        <dbReference type="ARBA" id="ARBA00022857"/>
    </source>
</evidence>
<accession>A0A9P9IZF3</accession>
<dbReference type="PANTHER" id="PTHR43098:SF2">
    <property type="entry name" value="FAD-BINDING MONOOXYGENASE AUSB-RELATED"/>
    <property type="match status" value="1"/>
</dbReference>
<dbReference type="OrthoDB" id="66881at2759"/>
<dbReference type="Proteomes" id="UP000738349">
    <property type="component" value="Unassembled WGS sequence"/>
</dbReference>
<proteinExistence type="inferred from homology"/>
<keyword evidence="4" id="KW-0274">FAD</keyword>
<evidence type="ECO:0000256" key="1">
    <source>
        <dbReference type="ARBA" id="ARBA00001974"/>
    </source>
</evidence>